<dbReference type="STRING" id="1838285.SCAL_001229"/>
<sequence length="267" mass="30420">MNYLDKLKLLKECIRAKKQLVVSFSGGVDSAVLLKISHDVLGDSVIAVIINDETFSASGLESAREFVRTHGIRYEVIEITQLDDPNFSKNPKNRCYYCKKNYLKVLKEIAERECIQTIADGVNISDFEEHRPGIRASDEEGVWHPFVDAGLTKEDIRNIAKSMGLTLWNKPSDACLASRIPYGEKITEENLRMIELAESTIKEMGFLQVRVRLHGKIGRIEVIEEDIKKVLELRREIVPRLREIGFTYITLDLEGYRSGSMDEVLKS</sequence>
<dbReference type="PATRIC" id="fig|1838285.3.peg.1249"/>
<comment type="caution">
    <text evidence="2">The sequence shown here is derived from an EMBL/GenBank/DDBJ whole genome shotgun (WGS) entry which is preliminary data.</text>
</comment>
<dbReference type="PIRSF" id="PIRSF006661">
    <property type="entry name" value="PP-lp_UCP006661"/>
    <property type="match status" value="1"/>
</dbReference>
<keyword evidence="3" id="KW-1185">Reference proteome</keyword>
<dbReference type="NCBIfam" id="TIGR00268">
    <property type="entry name" value="ATP-dependent sacrificial sulfur transferase LarE"/>
    <property type="match status" value="1"/>
</dbReference>
<dbReference type="Pfam" id="PF02540">
    <property type="entry name" value="NAD_synthase"/>
    <property type="match status" value="1"/>
</dbReference>
<accession>A0A1F2P9T4</accession>
<dbReference type="CDD" id="cd01990">
    <property type="entry name" value="LarE-like"/>
    <property type="match status" value="1"/>
</dbReference>
<dbReference type="InterPro" id="IPR052188">
    <property type="entry name" value="Ni-pincer_cofactor_biosynth"/>
</dbReference>
<name>A0A1F2P9T4_9EURY</name>
<dbReference type="AlphaFoldDB" id="A0A1F2P9T4"/>
<dbReference type="InterPro" id="IPR005232">
    <property type="entry name" value="LarE"/>
</dbReference>
<dbReference type="Gene3D" id="3.40.50.620">
    <property type="entry name" value="HUPs"/>
    <property type="match status" value="1"/>
</dbReference>
<evidence type="ECO:0000313" key="2">
    <source>
        <dbReference type="EMBL" id="OFV67854.1"/>
    </source>
</evidence>
<reference evidence="2" key="1">
    <citation type="submission" date="2016-05" db="EMBL/GenBank/DDBJ databases">
        <title>Microbial consortia oxidize butane by reversing methanogenesis.</title>
        <authorList>
            <person name="Laso-Perez R."/>
            <person name="Richter M."/>
            <person name="Wegener G."/>
            <person name="Musat F."/>
        </authorList>
    </citation>
    <scope>NUCLEOTIDE SEQUENCE [LARGE SCALE GENOMIC DNA]</scope>
    <source>
        <strain evidence="2">BOX2</strain>
    </source>
</reference>
<dbReference type="SUPFAM" id="SSF52402">
    <property type="entry name" value="Adenine nucleotide alpha hydrolases-like"/>
    <property type="match status" value="1"/>
</dbReference>
<dbReference type="PANTHER" id="PTHR43169:SF2">
    <property type="entry name" value="NAD_GMP SYNTHASE DOMAIN-CONTAINING PROTEIN"/>
    <property type="match status" value="1"/>
</dbReference>
<dbReference type="PANTHER" id="PTHR43169">
    <property type="entry name" value="EXSB FAMILY PROTEIN"/>
    <property type="match status" value="1"/>
</dbReference>
<dbReference type="GO" id="GO:0006163">
    <property type="term" value="P:purine nucleotide metabolic process"/>
    <property type="evidence" value="ECO:0007669"/>
    <property type="project" value="UniProtKB-ARBA"/>
</dbReference>
<dbReference type="InterPro" id="IPR022310">
    <property type="entry name" value="NAD/GMP_synthase"/>
</dbReference>
<dbReference type="EMBL" id="LYOS01000003">
    <property type="protein sequence ID" value="OFV67854.1"/>
    <property type="molecule type" value="Genomic_DNA"/>
</dbReference>
<proteinExistence type="predicted"/>
<dbReference type="InterPro" id="IPR014729">
    <property type="entry name" value="Rossmann-like_a/b/a_fold"/>
</dbReference>
<feature type="domain" description="NAD/GMP synthase" evidence="1">
    <location>
        <begin position="17"/>
        <end position="84"/>
    </location>
</feature>
<organism evidence="2 3">
    <name type="scientific">Candidatus Syntropharchaeum caldarium</name>
    <dbReference type="NCBI Taxonomy" id="1838285"/>
    <lineage>
        <taxon>Archaea</taxon>
        <taxon>Methanobacteriati</taxon>
        <taxon>Methanobacteriota</taxon>
        <taxon>Stenosarchaea group</taxon>
        <taxon>Methanomicrobia</taxon>
        <taxon>Methanosarcinales</taxon>
        <taxon>ANME-2 cluster</taxon>
        <taxon>Candidatus Syntropharchaeum</taxon>
    </lineage>
</organism>
<protein>
    <submittedName>
        <fullName evidence="2">Potassium-transporting ATPase subunit A</fullName>
    </submittedName>
</protein>
<dbReference type="GO" id="GO:0016783">
    <property type="term" value="F:sulfurtransferase activity"/>
    <property type="evidence" value="ECO:0007669"/>
    <property type="project" value="InterPro"/>
</dbReference>
<evidence type="ECO:0000313" key="3">
    <source>
        <dbReference type="Proteomes" id="UP000186940"/>
    </source>
</evidence>
<gene>
    <name evidence="2" type="ORF">SCAL_001229</name>
</gene>
<dbReference type="Proteomes" id="UP000186940">
    <property type="component" value="Unassembled WGS sequence"/>
</dbReference>
<evidence type="ECO:0000259" key="1">
    <source>
        <dbReference type="Pfam" id="PF02540"/>
    </source>
</evidence>